<organism evidence="1 2">
    <name type="scientific">Auriscalpium vulgare</name>
    <dbReference type="NCBI Taxonomy" id="40419"/>
    <lineage>
        <taxon>Eukaryota</taxon>
        <taxon>Fungi</taxon>
        <taxon>Dikarya</taxon>
        <taxon>Basidiomycota</taxon>
        <taxon>Agaricomycotina</taxon>
        <taxon>Agaricomycetes</taxon>
        <taxon>Russulales</taxon>
        <taxon>Auriscalpiaceae</taxon>
        <taxon>Auriscalpium</taxon>
    </lineage>
</organism>
<accession>A0ACB8RUA2</accession>
<dbReference type="Proteomes" id="UP000814033">
    <property type="component" value="Unassembled WGS sequence"/>
</dbReference>
<reference evidence="1" key="2">
    <citation type="journal article" date="2022" name="New Phytol.">
        <title>Evolutionary transition to the ectomycorrhizal habit in the genomes of a hyperdiverse lineage of mushroom-forming fungi.</title>
        <authorList>
            <person name="Looney B."/>
            <person name="Miyauchi S."/>
            <person name="Morin E."/>
            <person name="Drula E."/>
            <person name="Courty P.E."/>
            <person name="Kohler A."/>
            <person name="Kuo A."/>
            <person name="LaButti K."/>
            <person name="Pangilinan J."/>
            <person name="Lipzen A."/>
            <person name="Riley R."/>
            <person name="Andreopoulos W."/>
            <person name="He G."/>
            <person name="Johnson J."/>
            <person name="Nolan M."/>
            <person name="Tritt A."/>
            <person name="Barry K.W."/>
            <person name="Grigoriev I.V."/>
            <person name="Nagy L.G."/>
            <person name="Hibbett D."/>
            <person name="Henrissat B."/>
            <person name="Matheny P.B."/>
            <person name="Labbe J."/>
            <person name="Martin F.M."/>
        </authorList>
    </citation>
    <scope>NUCLEOTIDE SEQUENCE</scope>
    <source>
        <strain evidence="1">FP105234-sp</strain>
    </source>
</reference>
<sequence>MASASPSVDAHEPFSSASYILQCPQVKRYSDVPFKFKATRFSSTLPESRLTGAHTVNLLLTCAIGGSAEWWVPLLRRLFSEQHSSAARVGAAWVVEAPNHGDGGVLNEVLLRSHYKEVFPMSQYGAAIKALLESPHMHSGDRTNLVAVTHSAGVAALFFAMPIADLSSNFSSIFMIEGTEIPSRYLPYLAHHVNAYKAYNKARPATWGSYDDAVKFLRTREPWKAFHPEAFDQLCRTYFTTTESGAVVTKTPLEQESATWADFENAFEFERSLEAAAGVIPMHIVVGAVRKLWSKKLEEALTVQHQMLERRGATSTVIDGAGHYIPQEKPDELSRVILDILVRMPTTPRARL</sequence>
<name>A0ACB8RUA2_9AGAM</name>
<proteinExistence type="predicted"/>
<gene>
    <name evidence="1" type="ORF">FA95DRAFT_1277707</name>
</gene>
<keyword evidence="2" id="KW-1185">Reference proteome</keyword>
<comment type="caution">
    <text evidence="1">The sequence shown here is derived from an EMBL/GenBank/DDBJ whole genome shotgun (WGS) entry which is preliminary data.</text>
</comment>
<evidence type="ECO:0000313" key="2">
    <source>
        <dbReference type="Proteomes" id="UP000814033"/>
    </source>
</evidence>
<reference evidence="1" key="1">
    <citation type="submission" date="2021-02" db="EMBL/GenBank/DDBJ databases">
        <authorList>
            <consortium name="DOE Joint Genome Institute"/>
            <person name="Ahrendt S."/>
            <person name="Looney B.P."/>
            <person name="Miyauchi S."/>
            <person name="Morin E."/>
            <person name="Drula E."/>
            <person name="Courty P.E."/>
            <person name="Chicoki N."/>
            <person name="Fauchery L."/>
            <person name="Kohler A."/>
            <person name="Kuo A."/>
            <person name="Labutti K."/>
            <person name="Pangilinan J."/>
            <person name="Lipzen A."/>
            <person name="Riley R."/>
            <person name="Andreopoulos W."/>
            <person name="He G."/>
            <person name="Johnson J."/>
            <person name="Barry K.W."/>
            <person name="Grigoriev I.V."/>
            <person name="Nagy L."/>
            <person name="Hibbett D."/>
            <person name="Henrissat B."/>
            <person name="Matheny P.B."/>
            <person name="Labbe J."/>
            <person name="Martin F."/>
        </authorList>
    </citation>
    <scope>NUCLEOTIDE SEQUENCE</scope>
    <source>
        <strain evidence="1">FP105234-sp</strain>
    </source>
</reference>
<dbReference type="EMBL" id="MU275909">
    <property type="protein sequence ID" value="KAI0047176.1"/>
    <property type="molecule type" value="Genomic_DNA"/>
</dbReference>
<protein>
    <submittedName>
        <fullName evidence="1">Uncharacterized protein</fullName>
    </submittedName>
</protein>
<evidence type="ECO:0000313" key="1">
    <source>
        <dbReference type="EMBL" id="KAI0047176.1"/>
    </source>
</evidence>